<dbReference type="InterPro" id="IPR043504">
    <property type="entry name" value="Peptidase_S1_PA_chymotrypsin"/>
</dbReference>
<feature type="region of interest" description="Disordered" evidence="2">
    <location>
        <begin position="1"/>
        <end position="24"/>
    </location>
</feature>
<reference evidence="3" key="1">
    <citation type="journal article" date="2014" name="Int. J. Syst. Evol. Microbiol.">
        <title>Complete genome sequence of Corynebacterium casei LMG S-19264T (=DSM 44701T), isolated from a smear-ripened cheese.</title>
        <authorList>
            <consortium name="US DOE Joint Genome Institute (JGI-PGF)"/>
            <person name="Walter F."/>
            <person name="Albersmeier A."/>
            <person name="Kalinowski J."/>
            <person name="Ruckert C."/>
        </authorList>
    </citation>
    <scope>NUCLEOTIDE SEQUENCE</scope>
    <source>
        <strain evidence="3">JCM 4646</strain>
    </source>
</reference>
<feature type="region of interest" description="Disordered" evidence="2">
    <location>
        <begin position="45"/>
        <end position="72"/>
    </location>
</feature>
<dbReference type="EMBL" id="BNBO01000074">
    <property type="protein sequence ID" value="GHH84464.1"/>
    <property type="molecule type" value="Genomic_DNA"/>
</dbReference>
<evidence type="ECO:0000256" key="1">
    <source>
        <dbReference type="ARBA" id="ARBA00022729"/>
    </source>
</evidence>
<dbReference type="PANTHER" id="PTHR15462">
    <property type="entry name" value="SERINE PROTEASE"/>
    <property type="match status" value="1"/>
</dbReference>
<dbReference type="InterPro" id="IPR050966">
    <property type="entry name" value="Glutamyl_endopeptidase"/>
</dbReference>
<feature type="region of interest" description="Disordered" evidence="2">
    <location>
        <begin position="117"/>
        <end position="158"/>
    </location>
</feature>
<dbReference type="GeneID" id="95357616"/>
<name>A0A919GI07_9ACTN</name>
<dbReference type="InterPro" id="IPR009003">
    <property type="entry name" value="Peptidase_S1_PA"/>
</dbReference>
<protein>
    <recommendedName>
        <fullName evidence="5">V8-like Glu-specific endopeptidase</fullName>
    </recommendedName>
</protein>
<dbReference type="RefSeq" id="WP_190215285.1">
    <property type="nucleotide sequence ID" value="NZ_BNBO01000074.1"/>
</dbReference>
<dbReference type="SUPFAM" id="SSF50494">
    <property type="entry name" value="Trypsin-like serine proteases"/>
    <property type="match status" value="1"/>
</dbReference>
<feature type="compositionally biased region" description="Low complexity" evidence="2">
    <location>
        <begin position="117"/>
        <end position="131"/>
    </location>
</feature>
<sequence>MSPVFRAARDRHAKSARTGRGARTGRAALTTSVAALTLLAATACGPENSEPVPDGPPPASAAGTPGGGGAAAALHLPTLDELKSWKFEDWDKWAQQNVVKPAVAGYWNIQRMLDAKPPAQAPDAPAPSAKPTGQPSGQPSAKPSAKPADGGNDPRPARIEAKPVAHPFAKQFHVNGKVFFQSGGKDFVCSGTVISDPAHPGKSNLVWTAGHCTHEGKGAGYHENIVFAPAFNSTATLSGGKKGAIEQAEPYGEWGTVGAIVSPQWAGEAEPEGALNGSIHYDFSIIKVANPKAGGKSLEETVGGSVPVWFNAPRDQLSINTYGYPAAEPYDGVELETCAGGKPVRLSKDASRPPLLTVGCSNTGGSSGGGWFSTKDGKPALVSDTSIGNDEGGWQAGPYLDDVAAHALDFMSKK</sequence>
<dbReference type="AlphaFoldDB" id="A0A919GI07"/>
<organism evidence="3 4">
    <name type="scientific">Kitasatospora indigofera</name>
    <dbReference type="NCBI Taxonomy" id="67307"/>
    <lineage>
        <taxon>Bacteria</taxon>
        <taxon>Bacillati</taxon>
        <taxon>Actinomycetota</taxon>
        <taxon>Actinomycetes</taxon>
        <taxon>Kitasatosporales</taxon>
        <taxon>Streptomycetaceae</taxon>
        <taxon>Kitasatospora</taxon>
    </lineage>
</organism>
<keyword evidence="1" id="KW-0732">Signal</keyword>
<accession>A0A919GI07</accession>
<evidence type="ECO:0000313" key="3">
    <source>
        <dbReference type="EMBL" id="GHH84464.1"/>
    </source>
</evidence>
<dbReference type="PANTHER" id="PTHR15462:SF19">
    <property type="entry name" value="PEPTIDASE S1 DOMAIN-CONTAINING PROTEIN"/>
    <property type="match status" value="1"/>
</dbReference>
<dbReference type="Gene3D" id="2.40.10.10">
    <property type="entry name" value="Trypsin-like serine proteases"/>
    <property type="match status" value="2"/>
</dbReference>
<keyword evidence="4" id="KW-1185">Reference proteome</keyword>
<proteinExistence type="predicted"/>
<evidence type="ECO:0008006" key="5">
    <source>
        <dbReference type="Google" id="ProtNLM"/>
    </source>
</evidence>
<comment type="caution">
    <text evidence="3">The sequence shown here is derived from an EMBL/GenBank/DDBJ whole genome shotgun (WGS) entry which is preliminary data.</text>
</comment>
<dbReference type="Proteomes" id="UP000617734">
    <property type="component" value="Unassembled WGS sequence"/>
</dbReference>
<reference evidence="3" key="2">
    <citation type="submission" date="2020-09" db="EMBL/GenBank/DDBJ databases">
        <authorList>
            <person name="Sun Q."/>
            <person name="Ohkuma M."/>
        </authorList>
    </citation>
    <scope>NUCLEOTIDE SEQUENCE</scope>
    <source>
        <strain evidence="3">JCM 4646</strain>
    </source>
</reference>
<evidence type="ECO:0000313" key="4">
    <source>
        <dbReference type="Proteomes" id="UP000617734"/>
    </source>
</evidence>
<evidence type="ECO:0000256" key="2">
    <source>
        <dbReference type="SAM" id="MobiDB-lite"/>
    </source>
</evidence>
<gene>
    <name evidence="3" type="ORF">GCM10018781_73760</name>
</gene>